<evidence type="ECO:0000256" key="4">
    <source>
        <dbReference type="ARBA" id="ARBA00022777"/>
    </source>
</evidence>
<evidence type="ECO:0000256" key="3">
    <source>
        <dbReference type="ARBA" id="ARBA00022679"/>
    </source>
</evidence>
<evidence type="ECO:0000256" key="5">
    <source>
        <dbReference type="ARBA" id="ARBA00023012"/>
    </source>
</evidence>
<comment type="caution">
    <text evidence="8">The sequence shown here is derived from an EMBL/GenBank/DDBJ whole genome shotgun (WGS) entry which is preliminary data.</text>
</comment>
<keyword evidence="6" id="KW-1133">Transmembrane helix</keyword>
<dbReference type="RefSeq" id="WP_105862815.1">
    <property type="nucleotide sequence ID" value="NZ_PUEJ01000005.1"/>
</dbReference>
<dbReference type="OrthoDB" id="9778496at2"/>
<keyword evidence="3" id="KW-0808">Transferase</keyword>
<dbReference type="InterPro" id="IPR050482">
    <property type="entry name" value="Sensor_HK_TwoCompSys"/>
</dbReference>
<dbReference type="PROSITE" id="PS50885">
    <property type="entry name" value="HAMP"/>
    <property type="match status" value="1"/>
</dbReference>
<dbReference type="AlphaFoldDB" id="A0A2S9QB84"/>
<keyword evidence="5" id="KW-0902">Two-component regulatory system</keyword>
<dbReference type="GO" id="GO:0046983">
    <property type="term" value="F:protein dimerization activity"/>
    <property type="evidence" value="ECO:0007669"/>
    <property type="project" value="InterPro"/>
</dbReference>
<dbReference type="PANTHER" id="PTHR24421">
    <property type="entry name" value="NITRATE/NITRITE SENSOR PROTEIN NARX-RELATED"/>
    <property type="match status" value="1"/>
</dbReference>
<evidence type="ECO:0000256" key="2">
    <source>
        <dbReference type="ARBA" id="ARBA00022553"/>
    </source>
</evidence>
<dbReference type="Gene3D" id="6.10.340.10">
    <property type="match status" value="1"/>
</dbReference>
<dbReference type="CDD" id="cd06225">
    <property type="entry name" value="HAMP"/>
    <property type="match status" value="1"/>
</dbReference>
<dbReference type="GO" id="GO:0000155">
    <property type="term" value="F:phosphorelay sensor kinase activity"/>
    <property type="evidence" value="ECO:0007669"/>
    <property type="project" value="InterPro"/>
</dbReference>
<feature type="transmembrane region" description="Helical" evidence="6">
    <location>
        <begin position="163"/>
        <end position="183"/>
    </location>
</feature>
<gene>
    <name evidence="8" type="ORF">C5L14_14745</name>
</gene>
<dbReference type="Pfam" id="PF07730">
    <property type="entry name" value="HisKA_3"/>
    <property type="match status" value="1"/>
</dbReference>
<dbReference type="InterPro" id="IPR003660">
    <property type="entry name" value="HAMP_dom"/>
</dbReference>
<reference evidence="8 9" key="1">
    <citation type="submission" date="2018-02" db="EMBL/GenBank/DDBJ databases">
        <title>Whole genome sequencing of endophytic bacterium.</title>
        <authorList>
            <person name="Eedara R."/>
            <person name="Podile A.R."/>
        </authorList>
    </citation>
    <scope>NUCLEOTIDE SEQUENCE [LARGE SCALE GENOMIC DNA]</scope>
    <source>
        <strain evidence="8 9">RP1T</strain>
    </source>
</reference>
<dbReference type="InterPro" id="IPR036890">
    <property type="entry name" value="HATPase_C_sf"/>
</dbReference>
<dbReference type="EMBL" id="PUEJ01000005">
    <property type="protein sequence ID" value="PRH86585.1"/>
    <property type="molecule type" value="Genomic_DNA"/>
</dbReference>
<dbReference type="SUPFAM" id="SSF55874">
    <property type="entry name" value="ATPase domain of HSP90 chaperone/DNA topoisomerase II/histidine kinase"/>
    <property type="match status" value="1"/>
</dbReference>
<dbReference type="CDD" id="cd16917">
    <property type="entry name" value="HATPase_UhpB-NarQ-NarX-like"/>
    <property type="match status" value="1"/>
</dbReference>
<sequence>MNLFGHLVLRLAAAIILCLACAIGWVLHDTRRATEAETRASAERVSTALQALYWRELLWRGGLSRDLILPLPDWNTIVTMKVISPGVCITVAPGREEPRRLCSQLETIGRPAPAWFETSYDWLFGPNPVVRRPLSDRERQAGTIEAVSDHGAAVRLAWDRITIVLSVASLLAIAIGVLAALFIGQSLLPARTIVAGLRRLERGDYGYRLPRYRTAEFDRISGAVNDLTCRLAETTAQRVALTNRLFQVQEEERRTLARDLHDEFGQCLAAVNALAGAIELEAADRPEIAKDARSIAEVTRRMNATLRGTLQRLRSQELEELGLEASLAQLVAGWNVGNTTRTRFHLDIAGNLTGLPHAIALSIYRIAQECLTNAARHGKPRDIRLFVKRTGLQEEGAVELSVEDDGGGNPLRLTMEAGHGILGMRERVAALGGSLSIGQARHGVRIAAIIPLLADRADRMRDVARPVPA</sequence>
<evidence type="ECO:0000256" key="6">
    <source>
        <dbReference type="SAM" id="Phobius"/>
    </source>
</evidence>
<dbReference type="GO" id="GO:0016020">
    <property type="term" value="C:membrane"/>
    <property type="evidence" value="ECO:0007669"/>
    <property type="project" value="UniProtKB-SubCell"/>
</dbReference>
<accession>A0A2S9QB84</accession>
<name>A0A2S9QB84_9HYPH</name>
<dbReference type="Proteomes" id="UP000237682">
    <property type="component" value="Unassembled WGS sequence"/>
</dbReference>
<evidence type="ECO:0000313" key="9">
    <source>
        <dbReference type="Proteomes" id="UP000237682"/>
    </source>
</evidence>
<protein>
    <submittedName>
        <fullName evidence="8">Sensor histidine kinase</fullName>
    </submittedName>
</protein>
<keyword evidence="2" id="KW-0597">Phosphoprotein</keyword>
<evidence type="ECO:0000313" key="8">
    <source>
        <dbReference type="EMBL" id="PRH86585.1"/>
    </source>
</evidence>
<keyword evidence="6" id="KW-0812">Transmembrane</keyword>
<keyword evidence="4 8" id="KW-0418">Kinase</keyword>
<keyword evidence="6" id="KW-0472">Membrane</keyword>
<proteinExistence type="predicted"/>
<keyword evidence="9" id="KW-1185">Reference proteome</keyword>
<dbReference type="InterPro" id="IPR011712">
    <property type="entry name" value="Sig_transdc_His_kin_sub3_dim/P"/>
</dbReference>
<dbReference type="Gene3D" id="3.30.565.10">
    <property type="entry name" value="Histidine kinase-like ATPase, C-terminal domain"/>
    <property type="match status" value="1"/>
</dbReference>
<dbReference type="InterPro" id="IPR003594">
    <property type="entry name" value="HATPase_dom"/>
</dbReference>
<organism evidence="8 9">
    <name type="scientific">Labrys okinawensis</name>
    <dbReference type="NCBI Taxonomy" id="346911"/>
    <lineage>
        <taxon>Bacteria</taxon>
        <taxon>Pseudomonadati</taxon>
        <taxon>Pseudomonadota</taxon>
        <taxon>Alphaproteobacteria</taxon>
        <taxon>Hyphomicrobiales</taxon>
        <taxon>Xanthobacteraceae</taxon>
        <taxon>Labrys</taxon>
    </lineage>
</organism>
<feature type="domain" description="HAMP" evidence="7">
    <location>
        <begin position="184"/>
        <end position="236"/>
    </location>
</feature>
<comment type="subcellular location">
    <subcellularLocation>
        <location evidence="1">Membrane</location>
    </subcellularLocation>
</comment>
<dbReference type="Pfam" id="PF02518">
    <property type="entry name" value="HATPase_c"/>
    <property type="match status" value="1"/>
</dbReference>
<evidence type="ECO:0000256" key="1">
    <source>
        <dbReference type="ARBA" id="ARBA00004370"/>
    </source>
</evidence>
<evidence type="ECO:0000259" key="7">
    <source>
        <dbReference type="PROSITE" id="PS50885"/>
    </source>
</evidence>
<dbReference type="PANTHER" id="PTHR24421:SF58">
    <property type="entry name" value="SIGNAL TRANSDUCTION HISTIDINE-PROTEIN KINASE_PHOSPHATASE UHPB"/>
    <property type="match status" value="1"/>
</dbReference>
<feature type="transmembrane region" description="Helical" evidence="6">
    <location>
        <begin position="6"/>
        <end position="27"/>
    </location>
</feature>
<dbReference type="Gene3D" id="1.20.5.1930">
    <property type="match status" value="1"/>
</dbReference>